<dbReference type="RefSeq" id="WP_091554386.1">
    <property type="nucleotide sequence ID" value="NZ_BNAC01000002.1"/>
</dbReference>
<proteinExistence type="predicted"/>
<dbReference type="GO" id="GO:0006935">
    <property type="term" value="P:chemotaxis"/>
    <property type="evidence" value="ECO:0007669"/>
    <property type="project" value="UniProtKB-KW"/>
</dbReference>
<dbReference type="EMBL" id="FOMD01000001">
    <property type="protein sequence ID" value="SFC25769.1"/>
    <property type="molecule type" value="Genomic_DNA"/>
</dbReference>
<evidence type="ECO:0000313" key="3">
    <source>
        <dbReference type="EMBL" id="SFC25769.1"/>
    </source>
</evidence>
<dbReference type="Proteomes" id="UP000199022">
    <property type="component" value="Unassembled WGS sequence"/>
</dbReference>
<keyword evidence="1" id="KW-0145">Chemotaxis</keyword>
<keyword evidence="4" id="KW-1185">Reference proteome</keyword>
<dbReference type="Pfam" id="PF13690">
    <property type="entry name" value="CheX"/>
    <property type="match status" value="1"/>
</dbReference>
<dbReference type="Gene3D" id="3.40.1550.10">
    <property type="entry name" value="CheC-like"/>
    <property type="match status" value="1"/>
</dbReference>
<dbReference type="InterPro" id="IPR028051">
    <property type="entry name" value="CheX-like_dom"/>
</dbReference>
<name>A0A1I1HNS6_9ACTN</name>
<organism evidence="3 4">
    <name type="scientific">Klenkia taihuensis</name>
    <dbReference type="NCBI Taxonomy" id="1225127"/>
    <lineage>
        <taxon>Bacteria</taxon>
        <taxon>Bacillati</taxon>
        <taxon>Actinomycetota</taxon>
        <taxon>Actinomycetes</taxon>
        <taxon>Geodermatophilales</taxon>
        <taxon>Geodermatophilaceae</taxon>
        <taxon>Klenkia</taxon>
    </lineage>
</organism>
<dbReference type="STRING" id="1225127.SAMN05661030_0504"/>
<sequence>MSAPITALLDGETVTAVAGEVWSALVGEGELLLPGLGPVAPAVDGPSAWVTVTGPWDGVVVLTCGASGTADLTRSVLQLDDDEQPTAEDVDDVLRELANILGGNVKSLLPGPSALGLPETGPAPLRAEDEDTCRVSASWRGHDLAITIQGASEAPAHHTTEVPK</sequence>
<accession>A0A1I1HNS6</accession>
<dbReference type="OrthoDB" id="5402373at2"/>
<dbReference type="InterPro" id="IPR028976">
    <property type="entry name" value="CheC-like_sf"/>
</dbReference>
<reference evidence="4" key="1">
    <citation type="submission" date="2016-10" db="EMBL/GenBank/DDBJ databases">
        <authorList>
            <person name="Varghese N."/>
            <person name="Submissions S."/>
        </authorList>
    </citation>
    <scope>NUCLEOTIDE SEQUENCE [LARGE SCALE GENOMIC DNA]</scope>
    <source>
        <strain evidence="4">DSM 45962</strain>
    </source>
</reference>
<dbReference type="SUPFAM" id="SSF103039">
    <property type="entry name" value="CheC-like"/>
    <property type="match status" value="1"/>
</dbReference>
<evidence type="ECO:0000259" key="2">
    <source>
        <dbReference type="Pfam" id="PF13690"/>
    </source>
</evidence>
<evidence type="ECO:0000256" key="1">
    <source>
        <dbReference type="ARBA" id="ARBA00022500"/>
    </source>
</evidence>
<gene>
    <name evidence="3" type="ORF">SAMN05661030_0504</name>
</gene>
<evidence type="ECO:0000313" key="4">
    <source>
        <dbReference type="Proteomes" id="UP000199022"/>
    </source>
</evidence>
<dbReference type="AlphaFoldDB" id="A0A1I1HNS6"/>
<protein>
    <submittedName>
        <fullName evidence="3">Chemotaxis phosphatase CheX</fullName>
    </submittedName>
</protein>
<feature type="domain" description="Chemotaxis phosphatase CheX-like" evidence="2">
    <location>
        <begin position="47"/>
        <end position="119"/>
    </location>
</feature>